<proteinExistence type="predicted"/>
<organism evidence="2 3">
    <name type="scientific">Lipingzhangella rawalii</name>
    <dbReference type="NCBI Taxonomy" id="2055835"/>
    <lineage>
        <taxon>Bacteria</taxon>
        <taxon>Bacillati</taxon>
        <taxon>Actinomycetota</taxon>
        <taxon>Actinomycetes</taxon>
        <taxon>Streptosporangiales</taxon>
        <taxon>Nocardiopsidaceae</taxon>
        <taxon>Lipingzhangella</taxon>
    </lineage>
</organism>
<evidence type="ECO:0000313" key="3">
    <source>
        <dbReference type="Proteomes" id="UP001250214"/>
    </source>
</evidence>
<sequence>MTTGTHPRAAPAEVHDVVLDAGGVRISGLLAQPRTAEAASSHSVVIVALHGRATGAGYFHGQAHPDLSLLDLAGAHGYTVLALDRPGYGRFADDLHDGQSLAEQSTTLHGVLRAFARTLPGVAGFFVVAHSYGGMVALHLAADDTENRVVGLDISGCGFGYSRDGLHPPNTFAGEIRMNWGPLQLYPPETFQQCRRLVSPVPPREEQEWPHWPDHYARLAPRVTVPVRFTFAEHEFWWLLDDATLTDMTSRLSEAPLVRVDHQAEAGHNISLGWAAPEYHRAALGFLAECRSWLENNAGGSWGDRNGHTATR</sequence>
<dbReference type="InterPro" id="IPR029058">
    <property type="entry name" value="AB_hydrolase_fold"/>
</dbReference>
<accession>A0ABU2HC98</accession>
<keyword evidence="2" id="KW-0378">Hydrolase</keyword>
<evidence type="ECO:0000259" key="1">
    <source>
        <dbReference type="Pfam" id="PF12697"/>
    </source>
</evidence>
<dbReference type="Pfam" id="PF12697">
    <property type="entry name" value="Abhydrolase_6"/>
    <property type="match status" value="1"/>
</dbReference>
<name>A0ABU2HC98_9ACTN</name>
<dbReference type="Gene3D" id="3.40.50.1820">
    <property type="entry name" value="alpha/beta hydrolase"/>
    <property type="match status" value="1"/>
</dbReference>
<dbReference type="InterPro" id="IPR000073">
    <property type="entry name" value="AB_hydrolase_1"/>
</dbReference>
<dbReference type="GO" id="GO:0016787">
    <property type="term" value="F:hydrolase activity"/>
    <property type="evidence" value="ECO:0007669"/>
    <property type="project" value="UniProtKB-KW"/>
</dbReference>
<feature type="domain" description="AB hydrolase-1" evidence="1">
    <location>
        <begin position="46"/>
        <end position="268"/>
    </location>
</feature>
<reference evidence="3" key="1">
    <citation type="submission" date="2023-07" db="EMBL/GenBank/DDBJ databases">
        <title>Novel species in the genus Lipingzhangella isolated from Sambhar Salt Lake.</title>
        <authorList>
            <person name="Jiya N."/>
            <person name="Kajale S."/>
            <person name="Sharma A."/>
        </authorList>
    </citation>
    <scope>NUCLEOTIDE SEQUENCE [LARGE SCALE GENOMIC DNA]</scope>
    <source>
        <strain evidence="3">LS1_29</strain>
    </source>
</reference>
<protein>
    <submittedName>
        <fullName evidence="2">Alpha/beta hydrolase</fullName>
    </submittedName>
</protein>
<gene>
    <name evidence="2" type="ORF">RIF23_19410</name>
</gene>
<dbReference type="EMBL" id="JAVLVT010000011">
    <property type="protein sequence ID" value="MDS1272460.1"/>
    <property type="molecule type" value="Genomic_DNA"/>
</dbReference>
<dbReference type="Proteomes" id="UP001250214">
    <property type="component" value="Unassembled WGS sequence"/>
</dbReference>
<dbReference type="RefSeq" id="WP_310914044.1">
    <property type="nucleotide sequence ID" value="NZ_JAVLVT010000011.1"/>
</dbReference>
<evidence type="ECO:0000313" key="2">
    <source>
        <dbReference type="EMBL" id="MDS1272460.1"/>
    </source>
</evidence>
<dbReference type="SUPFAM" id="SSF53474">
    <property type="entry name" value="alpha/beta-Hydrolases"/>
    <property type="match status" value="1"/>
</dbReference>
<comment type="caution">
    <text evidence="2">The sequence shown here is derived from an EMBL/GenBank/DDBJ whole genome shotgun (WGS) entry which is preliminary data.</text>
</comment>
<keyword evidence="3" id="KW-1185">Reference proteome</keyword>